<dbReference type="OrthoDB" id="5416831at2759"/>
<dbReference type="InterPro" id="IPR056884">
    <property type="entry name" value="NPHP3-like_N"/>
</dbReference>
<feature type="domain" description="Nephrocystin 3-like N-terminal" evidence="4">
    <location>
        <begin position="287"/>
        <end position="399"/>
    </location>
</feature>
<feature type="domain" description="DUF7708" evidence="3">
    <location>
        <begin position="67"/>
        <end position="223"/>
    </location>
</feature>
<dbReference type="InterPro" id="IPR027417">
    <property type="entry name" value="P-loop_NTPase"/>
</dbReference>
<keyword evidence="6" id="KW-1185">Reference proteome</keyword>
<reference evidence="5" key="1">
    <citation type="submission" date="2021-03" db="EMBL/GenBank/DDBJ databases">
        <authorList>
            <person name="Tagirdzhanova G."/>
        </authorList>
    </citation>
    <scope>NUCLEOTIDE SEQUENCE</scope>
</reference>
<sequence length="410" mass="47249">MVSRQDTTIPELQSRCGGIVGAFFKTLAPDEKELFKATIIAEQILEEVTIAEKAHRDKSISRKASQALKPFLAGVNQYGKALDVISNSSSMVLCPLWGGVRVILHLATEFSEYFEKVASMLQQIGYILNSLRRFPKLYPHNDHLASAMVDVYQKIFEFCAKTRKVFSDARERKIQKICIPIGLQTMTKLIWKPFKVQFGELQDELSTCMERIEMEVDLAEKEEAHLERQRAEQERRTQSFRWDKTQAAHSKIEEFIDDQSIVKVDQWLSPVDVEVNHLAATKLRHSGTGRWFLQSEAFMNWLEQDCRFLWINAIPGAGKTVLMSSAVEYLKENTPRADVGLAYFYCDYKEIQKQIPSKILCTLLCQLGRKNQTIFHRLQTFFQDRHKENPAYSPGFDELRGNFANFVEDS</sequence>
<dbReference type="Proteomes" id="UP000664521">
    <property type="component" value="Unassembled WGS sequence"/>
</dbReference>
<evidence type="ECO:0000259" key="4">
    <source>
        <dbReference type="Pfam" id="PF24883"/>
    </source>
</evidence>
<feature type="coiled-coil region" evidence="2">
    <location>
        <begin position="209"/>
        <end position="236"/>
    </location>
</feature>
<organism evidence="5 6">
    <name type="scientific">Heterodermia speciosa</name>
    <dbReference type="NCBI Taxonomy" id="116794"/>
    <lineage>
        <taxon>Eukaryota</taxon>
        <taxon>Fungi</taxon>
        <taxon>Dikarya</taxon>
        <taxon>Ascomycota</taxon>
        <taxon>Pezizomycotina</taxon>
        <taxon>Lecanoromycetes</taxon>
        <taxon>OSLEUM clade</taxon>
        <taxon>Lecanoromycetidae</taxon>
        <taxon>Caliciales</taxon>
        <taxon>Physciaceae</taxon>
        <taxon>Heterodermia</taxon>
    </lineage>
</organism>
<dbReference type="Pfam" id="PF24809">
    <property type="entry name" value="DUF7708"/>
    <property type="match status" value="1"/>
</dbReference>
<gene>
    <name evidence="5" type="ORF">HETSPECPRED_001765</name>
</gene>
<dbReference type="InterPro" id="IPR056125">
    <property type="entry name" value="DUF7708"/>
</dbReference>
<proteinExistence type="predicted"/>
<keyword evidence="2" id="KW-0175">Coiled coil</keyword>
<dbReference type="PANTHER" id="PTHR10039">
    <property type="entry name" value="AMELOGENIN"/>
    <property type="match status" value="1"/>
</dbReference>
<evidence type="ECO:0000256" key="1">
    <source>
        <dbReference type="ARBA" id="ARBA00022737"/>
    </source>
</evidence>
<dbReference type="Gene3D" id="3.40.50.300">
    <property type="entry name" value="P-loop containing nucleotide triphosphate hydrolases"/>
    <property type="match status" value="1"/>
</dbReference>
<dbReference type="AlphaFoldDB" id="A0A8H3J277"/>
<comment type="caution">
    <text evidence="5">The sequence shown here is derived from an EMBL/GenBank/DDBJ whole genome shotgun (WGS) entry which is preliminary data.</text>
</comment>
<dbReference type="PANTHER" id="PTHR10039:SF16">
    <property type="entry name" value="GPI INOSITOL-DEACYLASE"/>
    <property type="match status" value="1"/>
</dbReference>
<evidence type="ECO:0008006" key="7">
    <source>
        <dbReference type="Google" id="ProtNLM"/>
    </source>
</evidence>
<keyword evidence="1" id="KW-0677">Repeat</keyword>
<dbReference type="EMBL" id="CAJPDS010000130">
    <property type="protein sequence ID" value="CAF9939385.1"/>
    <property type="molecule type" value="Genomic_DNA"/>
</dbReference>
<dbReference type="Pfam" id="PF24883">
    <property type="entry name" value="NPHP3_N"/>
    <property type="match status" value="1"/>
</dbReference>
<accession>A0A8H3J277</accession>
<evidence type="ECO:0000256" key="2">
    <source>
        <dbReference type="SAM" id="Coils"/>
    </source>
</evidence>
<evidence type="ECO:0000259" key="3">
    <source>
        <dbReference type="Pfam" id="PF24809"/>
    </source>
</evidence>
<protein>
    <recommendedName>
        <fullName evidence="7">NACHT domain-containing protein</fullName>
    </recommendedName>
</protein>
<evidence type="ECO:0000313" key="5">
    <source>
        <dbReference type="EMBL" id="CAF9939385.1"/>
    </source>
</evidence>
<name>A0A8H3J277_9LECA</name>
<evidence type="ECO:0000313" key="6">
    <source>
        <dbReference type="Proteomes" id="UP000664521"/>
    </source>
</evidence>